<keyword evidence="3" id="KW-0472">Membrane</keyword>
<keyword evidence="1" id="KW-0175">Coiled coil</keyword>
<proteinExistence type="predicted"/>
<feature type="transmembrane region" description="Helical" evidence="3">
    <location>
        <begin position="522"/>
        <end position="545"/>
    </location>
</feature>
<reference evidence="6" key="2">
    <citation type="submission" date="2020-04" db="EMBL/GenBank/DDBJ databases">
        <authorList>
            <consortium name="NCBI Genome Project"/>
        </authorList>
    </citation>
    <scope>NUCLEOTIDE SEQUENCE</scope>
    <source>
        <strain evidence="6">CBS 304.34</strain>
    </source>
</reference>
<keyword evidence="3" id="KW-1133">Transmembrane helix</keyword>
<evidence type="ECO:0000313" key="5">
    <source>
        <dbReference type="Proteomes" id="UP000504636"/>
    </source>
</evidence>
<evidence type="ECO:0000313" key="6">
    <source>
        <dbReference type="RefSeq" id="XP_033574181.1"/>
    </source>
</evidence>
<evidence type="ECO:0000256" key="1">
    <source>
        <dbReference type="SAM" id="Coils"/>
    </source>
</evidence>
<evidence type="ECO:0000313" key="4">
    <source>
        <dbReference type="EMBL" id="KAF2807217.1"/>
    </source>
</evidence>
<accession>A0A6A6YH40</accession>
<protein>
    <submittedName>
        <fullName evidence="4 6">Uncharacterized protein</fullName>
    </submittedName>
</protein>
<sequence>MSELELLVKLFPLDHEYKFSVHEVTFKTLPSTSTVSTKISTQNVSVQSLCEGPEDADHPKPEFAGQRGNGLRYRWYHASQNNLDWAESLISKLLPASDVARFRRMMSDREESIRHVSQMTRSIRLGCESICREGIYSASSHAAGYNVLEGKSRHQSAPGTVALFMPFLGWDDASHLCERHKALEMLVSDAVPQSVQEAYASVTTHPKRRFKAASVTASKPLQLPSTLDQYQFPSSATSSGFARSSKRLQDQAVPRRTKHTMTAPKALVVNQLWLFSIGNDTVITFFPGCEKPFVSDNKNYPLEETIKTRLAEIVSPMEACSDVHSLCTLIIQGAVNLITETSQSRGFELIECYRNSVSSLRQEYMQALATFRDEALNQSPNSRSLIKADSTWARIFDVSTMLDEILVLQEVYKTQLNVLDTFGTTIWGENWKDLLFDSSSHRPGLARLFETRGKISDFLSNFNTLQASLLHNKADWLNLLDLHEKRASLQEARSAVKQAEETGRQTEASLALAESAAKQNRVMMIFTFMTVIFVSMTLSSTVIMLTGPGKSASAFILHIVLLDERSRVFFGP</sequence>
<dbReference type="PANTHER" id="PTHR47685">
    <property type="entry name" value="MAGNESIUM TRANSPORT PROTEIN CORA"/>
    <property type="match status" value="1"/>
</dbReference>
<keyword evidence="3" id="KW-0812">Transmembrane</keyword>
<organism evidence="4">
    <name type="scientific">Mytilinidion resinicola</name>
    <dbReference type="NCBI Taxonomy" id="574789"/>
    <lineage>
        <taxon>Eukaryota</taxon>
        <taxon>Fungi</taxon>
        <taxon>Dikarya</taxon>
        <taxon>Ascomycota</taxon>
        <taxon>Pezizomycotina</taxon>
        <taxon>Dothideomycetes</taxon>
        <taxon>Pleosporomycetidae</taxon>
        <taxon>Mytilinidiales</taxon>
        <taxon>Mytilinidiaceae</taxon>
        <taxon>Mytilinidion</taxon>
    </lineage>
</organism>
<feature type="coiled-coil region" evidence="1">
    <location>
        <begin position="482"/>
        <end position="509"/>
    </location>
</feature>
<feature type="region of interest" description="Disordered" evidence="2">
    <location>
        <begin position="234"/>
        <end position="257"/>
    </location>
</feature>
<dbReference type="Proteomes" id="UP000504636">
    <property type="component" value="Unplaced"/>
</dbReference>
<evidence type="ECO:0000256" key="2">
    <source>
        <dbReference type="SAM" id="MobiDB-lite"/>
    </source>
</evidence>
<evidence type="ECO:0000256" key="3">
    <source>
        <dbReference type="SAM" id="Phobius"/>
    </source>
</evidence>
<dbReference type="OrthoDB" id="341259at2759"/>
<keyword evidence="5" id="KW-1185">Reference proteome</keyword>
<dbReference type="PANTHER" id="PTHR47685:SF1">
    <property type="entry name" value="MAGNESIUM TRANSPORT PROTEIN CORA"/>
    <property type="match status" value="1"/>
</dbReference>
<reference evidence="4 6" key="1">
    <citation type="journal article" date="2020" name="Stud. Mycol.">
        <title>101 Dothideomycetes genomes: a test case for predicting lifestyles and emergence of pathogens.</title>
        <authorList>
            <person name="Haridas S."/>
            <person name="Albert R."/>
            <person name="Binder M."/>
            <person name="Bloem J."/>
            <person name="Labutti K."/>
            <person name="Salamov A."/>
            <person name="Andreopoulos B."/>
            <person name="Baker S."/>
            <person name="Barry K."/>
            <person name="Bills G."/>
            <person name="Bluhm B."/>
            <person name="Cannon C."/>
            <person name="Castanera R."/>
            <person name="Culley D."/>
            <person name="Daum C."/>
            <person name="Ezra D."/>
            <person name="Gonzalez J."/>
            <person name="Henrissat B."/>
            <person name="Kuo A."/>
            <person name="Liang C."/>
            <person name="Lipzen A."/>
            <person name="Lutzoni F."/>
            <person name="Magnuson J."/>
            <person name="Mondo S."/>
            <person name="Nolan M."/>
            <person name="Ohm R."/>
            <person name="Pangilinan J."/>
            <person name="Park H.-J."/>
            <person name="Ramirez L."/>
            <person name="Alfaro M."/>
            <person name="Sun H."/>
            <person name="Tritt A."/>
            <person name="Yoshinaga Y."/>
            <person name="Zwiers L.-H."/>
            <person name="Turgeon B."/>
            <person name="Goodwin S."/>
            <person name="Spatafora J."/>
            <person name="Crous P."/>
            <person name="Grigoriev I."/>
        </authorList>
    </citation>
    <scope>NUCLEOTIDE SEQUENCE</scope>
    <source>
        <strain evidence="4 6">CBS 304.34</strain>
    </source>
</reference>
<gene>
    <name evidence="4 6" type="ORF">BDZ99DRAFT_522837</name>
</gene>
<dbReference type="RefSeq" id="XP_033574181.1">
    <property type="nucleotide sequence ID" value="XM_033725739.1"/>
</dbReference>
<reference evidence="6" key="3">
    <citation type="submission" date="2025-04" db="UniProtKB">
        <authorList>
            <consortium name="RefSeq"/>
        </authorList>
    </citation>
    <scope>IDENTIFICATION</scope>
    <source>
        <strain evidence="6">CBS 304.34</strain>
    </source>
</reference>
<dbReference type="AlphaFoldDB" id="A0A6A6YH40"/>
<dbReference type="InterPro" id="IPR050829">
    <property type="entry name" value="CorA_MIT"/>
</dbReference>
<dbReference type="GeneID" id="54466632"/>
<dbReference type="EMBL" id="MU003705">
    <property type="protein sequence ID" value="KAF2807217.1"/>
    <property type="molecule type" value="Genomic_DNA"/>
</dbReference>
<name>A0A6A6YH40_9PEZI</name>
<feature type="compositionally biased region" description="Low complexity" evidence="2">
    <location>
        <begin position="234"/>
        <end position="243"/>
    </location>
</feature>